<reference evidence="3 4" key="1">
    <citation type="submission" date="2023-11" db="EMBL/GenBank/DDBJ databases">
        <title>Dfirmibasis_genome.</title>
        <authorList>
            <person name="Edelbroek B."/>
            <person name="Kjellin J."/>
            <person name="Jerlstrom-Hultqvist J."/>
            <person name="Soderbom F."/>
        </authorList>
    </citation>
    <scope>NUCLEOTIDE SEQUENCE [LARGE SCALE GENOMIC DNA]</scope>
    <source>
        <strain evidence="3 4">TNS-C-14</strain>
    </source>
</reference>
<keyword evidence="4" id="KW-1185">Reference proteome</keyword>
<feature type="domain" description="Carbohydrate binding" evidence="2">
    <location>
        <begin position="50"/>
        <end position="132"/>
    </location>
</feature>
<feature type="chain" id="PRO_5042974359" description="Carbohydrate binding domain-containing protein" evidence="1">
    <location>
        <begin position="20"/>
        <end position="146"/>
    </location>
</feature>
<evidence type="ECO:0000256" key="1">
    <source>
        <dbReference type="SAM" id="SignalP"/>
    </source>
</evidence>
<dbReference type="GO" id="GO:0005201">
    <property type="term" value="F:extracellular matrix structural constituent"/>
    <property type="evidence" value="ECO:0007669"/>
    <property type="project" value="TreeGrafter"/>
</dbReference>
<sequence>MKFLLVILFALIAISVSSAHYQCGRYACLPGHSCICDNGIFRCVYVCEELTITQTITDRWVDGAEGPSVKVSVNVLNHTYRTVKDILIATDANLNAGQIWGAHLNGFLLDFPDYVSIAPGMNHTWGYINKGNNAAHLWVQKVYISA</sequence>
<proteinExistence type="predicted"/>
<dbReference type="InterPro" id="IPR019028">
    <property type="entry name" value="CBM_49"/>
</dbReference>
<evidence type="ECO:0000259" key="2">
    <source>
        <dbReference type="SMART" id="SM01063"/>
    </source>
</evidence>
<protein>
    <recommendedName>
        <fullName evidence="2">Carbohydrate binding domain-containing protein</fullName>
    </recommendedName>
</protein>
<gene>
    <name evidence="3" type="ORF">RB653_009142</name>
</gene>
<dbReference type="SMART" id="SM01063">
    <property type="entry name" value="CBM49"/>
    <property type="match status" value="1"/>
</dbReference>
<organism evidence="3 4">
    <name type="scientific">Dictyostelium firmibasis</name>
    <dbReference type="NCBI Taxonomy" id="79012"/>
    <lineage>
        <taxon>Eukaryota</taxon>
        <taxon>Amoebozoa</taxon>
        <taxon>Evosea</taxon>
        <taxon>Eumycetozoa</taxon>
        <taxon>Dictyostelia</taxon>
        <taxon>Dictyosteliales</taxon>
        <taxon>Dictyosteliaceae</taxon>
        <taxon>Dictyostelium</taxon>
    </lineage>
</organism>
<evidence type="ECO:0000313" key="4">
    <source>
        <dbReference type="Proteomes" id="UP001344447"/>
    </source>
</evidence>
<dbReference type="GO" id="GO:0030246">
    <property type="term" value="F:carbohydrate binding"/>
    <property type="evidence" value="ECO:0007669"/>
    <property type="project" value="InterPro"/>
</dbReference>
<dbReference type="EMBL" id="JAVFKY010000003">
    <property type="protein sequence ID" value="KAK5579459.1"/>
    <property type="molecule type" value="Genomic_DNA"/>
</dbReference>
<keyword evidence="1" id="KW-0732">Signal</keyword>
<dbReference type="AlphaFoldDB" id="A0AAN7TTM0"/>
<dbReference type="PANTHER" id="PTHR33239">
    <property type="entry name" value="CELLULOSE-BINDING DOMAIN-CONTAINING PROTEIN-RELATED"/>
    <property type="match status" value="1"/>
</dbReference>
<comment type="caution">
    <text evidence="3">The sequence shown here is derived from an EMBL/GenBank/DDBJ whole genome shotgun (WGS) entry which is preliminary data.</text>
</comment>
<dbReference type="GO" id="GO:0031012">
    <property type="term" value="C:extracellular matrix"/>
    <property type="evidence" value="ECO:0007669"/>
    <property type="project" value="TreeGrafter"/>
</dbReference>
<dbReference type="InterPro" id="IPR052879">
    <property type="entry name" value="Dd_Spore_Germination_Stalk"/>
</dbReference>
<feature type="signal peptide" evidence="1">
    <location>
        <begin position="1"/>
        <end position="19"/>
    </location>
</feature>
<accession>A0AAN7TTM0</accession>
<dbReference type="GO" id="GO:0030198">
    <property type="term" value="P:extracellular matrix organization"/>
    <property type="evidence" value="ECO:0007669"/>
    <property type="project" value="TreeGrafter"/>
</dbReference>
<dbReference type="PANTHER" id="PTHR33239:SF9">
    <property type="entry name" value="CARBOHYDRATE BINDING DOMAIN-CONTAINING PROTEIN-RELATED"/>
    <property type="match status" value="1"/>
</dbReference>
<dbReference type="Proteomes" id="UP001344447">
    <property type="component" value="Unassembled WGS sequence"/>
</dbReference>
<evidence type="ECO:0000313" key="3">
    <source>
        <dbReference type="EMBL" id="KAK5579459.1"/>
    </source>
</evidence>
<name>A0AAN7TTM0_9MYCE</name>
<dbReference type="Pfam" id="PF09478">
    <property type="entry name" value="CBM49"/>
    <property type="match status" value="1"/>
</dbReference>